<sequence length="593" mass="67039">MRNTIICIVFTLCAISPSNVLGLDHYIGYKSFDTYFRECGEYFEVPNCTLDEYAVNAYPDEPEVRNLIHCTLVGSRSWHDGSGVIESVMANFFNPGPEDTCYADRTRECILSSQVPCDSNITLAYKAFQCYYRQYGNLNESSQYMPCTDRELQVLINTSIIMVNVPKDELVNYSNGVQLNQPHFAELLYVIFIRGGFYYTDDKTLALNNLYTQFGNPELQTPETQQCVNSATAAWDGKRQRDLVYAYFVNCLQKIVPWLQLIQQVATSLSVRPFTPLAKPYSTTMRIITTGLIFTLCAISASLAQNNLQHYVVYKNFDTYFRECGEYFEVPNCTLDEYVVNAYPDEPEVRKLIHCALVSFGGWEGGIGVVEYVMSNFFNPGPEDTCYADRTRECIQNSQQPCDSNVTLAYKAFQCYYRQYGNLNQCLQFIPNSARELQVLIEASIAAVNVPNDELVNYSNGVELDQPHFAELIYVIFLRGGYYYPGQGLLLKNLYTQFGHPELMTPETQQCVDAATAAWDGKNQRDLVYAYLVNCLQKITPWLQLIQQVATSLVTVPPPPCPPPATPCTTTTTTTTTTPPPPSTIPPCYNIKN</sequence>
<comment type="similarity">
    <text evidence="2">Belongs to the PBP/GOBP family.</text>
</comment>
<evidence type="ECO:0000313" key="8">
    <source>
        <dbReference type="EMBL" id="JAN95260.1"/>
    </source>
</evidence>
<evidence type="ECO:0000256" key="7">
    <source>
        <dbReference type="SAM" id="SignalP"/>
    </source>
</evidence>
<feature type="compositionally biased region" description="Low complexity" evidence="6">
    <location>
        <begin position="567"/>
        <end position="577"/>
    </location>
</feature>
<evidence type="ECO:0000256" key="1">
    <source>
        <dbReference type="ARBA" id="ARBA00004613"/>
    </source>
</evidence>
<dbReference type="VEuPathDB" id="VectorBase:AAEL004516"/>
<dbReference type="EMBL" id="GDUN01000659">
    <property type="protein sequence ID" value="JAN95260.1"/>
    <property type="molecule type" value="mRNA"/>
</dbReference>
<dbReference type="AlphaFoldDB" id="A0A0P6IU48"/>
<dbReference type="SUPFAM" id="SSF47565">
    <property type="entry name" value="Insect pheromone/odorant-binding proteins"/>
    <property type="match status" value="2"/>
</dbReference>
<evidence type="ECO:0000256" key="5">
    <source>
        <dbReference type="ARBA" id="ARBA00023157"/>
    </source>
</evidence>
<dbReference type="GO" id="GO:0005549">
    <property type="term" value="F:odorant binding"/>
    <property type="evidence" value="ECO:0007669"/>
    <property type="project" value="InterPro"/>
</dbReference>
<dbReference type="CDD" id="cd23992">
    <property type="entry name" value="PBP_GOBP"/>
    <property type="match status" value="2"/>
</dbReference>
<dbReference type="GO" id="GO:0005615">
    <property type="term" value="C:extracellular space"/>
    <property type="evidence" value="ECO:0007669"/>
    <property type="project" value="TreeGrafter"/>
</dbReference>
<keyword evidence="5" id="KW-1015">Disulfide bond</keyword>
<feature type="region of interest" description="Disordered" evidence="6">
    <location>
        <begin position="566"/>
        <end position="586"/>
    </location>
</feature>
<protein>
    <submittedName>
        <fullName evidence="8">Putative pbp/gobp family</fullName>
    </submittedName>
</protein>
<keyword evidence="4 7" id="KW-0732">Signal</keyword>
<comment type="subcellular location">
    <subcellularLocation>
        <location evidence="1">Secreted</location>
    </subcellularLocation>
</comment>
<feature type="chain" id="PRO_5006128245" evidence="7">
    <location>
        <begin position="23"/>
        <end position="593"/>
    </location>
</feature>
<keyword evidence="3" id="KW-0964">Secreted</keyword>
<evidence type="ECO:0000256" key="6">
    <source>
        <dbReference type="SAM" id="MobiDB-lite"/>
    </source>
</evidence>
<feature type="signal peptide" evidence="7">
    <location>
        <begin position="1"/>
        <end position="22"/>
    </location>
</feature>
<dbReference type="PANTHER" id="PTHR11857:SF46">
    <property type="entry name" value="GENERAL ODORANT-BINDING PROTEIN 99A-RELATED"/>
    <property type="match status" value="1"/>
</dbReference>
<evidence type="ECO:0000256" key="2">
    <source>
        <dbReference type="ARBA" id="ARBA00008098"/>
    </source>
</evidence>
<reference evidence="8" key="1">
    <citation type="journal article" date="2016" name="PLoS ONE">
        <title>A Deep Insight into the Sialome of Male and Female Aedes aegypti Mosquitoes.</title>
        <authorList>
            <person name="Ribeiro J.M."/>
            <person name="Martin-Martin I."/>
            <person name="Arca B."/>
            <person name="Calvo E."/>
        </authorList>
    </citation>
    <scope>NUCLEOTIDE SEQUENCE</scope>
    <source>
        <strain evidence="8">Liverpool</strain>
        <tissue evidence="8">Salivary glands</tissue>
    </source>
</reference>
<accession>A0A0P6IU48</accession>
<dbReference type="Pfam" id="PF01395">
    <property type="entry name" value="PBP_GOBP"/>
    <property type="match status" value="2"/>
</dbReference>
<dbReference type="VEuPathDB" id="VectorBase:AAEL001189"/>
<dbReference type="GO" id="GO:0007608">
    <property type="term" value="P:sensory perception of smell"/>
    <property type="evidence" value="ECO:0007669"/>
    <property type="project" value="TreeGrafter"/>
</dbReference>
<dbReference type="InterPro" id="IPR036728">
    <property type="entry name" value="PBP_GOBP_sf"/>
</dbReference>
<name>A0A0P6IU48_AEDAE</name>
<dbReference type="PANTHER" id="PTHR11857">
    <property type="entry name" value="ODORANT BINDING PROTEIN-RELATED"/>
    <property type="match status" value="1"/>
</dbReference>
<organism evidence="8">
    <name type="scientific">Aedes aegypti</name>
    <name type="common">Yellowfever mosquito</name>
    <name type="synonym">Culex aegypti</name>
    <dbReference type="NCBI Taxonomy" id="7159"/>
    <lineage>
        <taxon>Eukaryota</taxon>
        <taxon>Metazoa</taxon>
        <taxon>Ecdysozoa</taxon>
        <taxon>Arthropoda</taxon>
        <taxon>Hexapoda</taxon>
        <taxon>Insecta</taxon>
        <taxon>Pterygota</taxon>
        <taxon>Neoptera</taxon>
        <taxon>Endopterygota</taxon>
        <taxon>Diptera</taxon>
        <taxon>Nematocera</taxon>
        <taxon>Culicoidea</taxon>
        <taxon>Culicidae</taxon>
        <taxon>Culicinae</taxon>
        <taxon>Aedini</taxon>
        <taxon>Aedes</taxon>
        <taxon>Stegomyia</taxon>
    </lineage>
</organism>
<dbReference type="InterPro" id="IPR006170">
    <property type="entry name" value="PBP/GOBP"/>
</dbReference>
<proteinExistence type="evidence at transcript level"/>
<evidence type="ECO:0000256" key="3">
    <source>
        <dbReference type="ARBA" id="ARBA00022525"/>
    </source>
</evidence>
<dbReference type="Gene3D" id="1.10.238.20">
    <property type="entry name" value="Pheromone/general odorant binding protein domain"/>
    <property type="match status" value="2"/>
</dbReference>
<evidence type="ECO:0000256" key="4">
    <source>
        <dbReference type="ARBA" id="ARBA00022729"/>
    </source>
</evidence>